<name>A0A0N4X5G7_HAEPC</name>
<evidence type="ECO:0000259" key="1">
    <source>
        <dbReference type="PROSITE" id="PS50041"/>
    </source>
</evidence>
<accession>A0A0N4X5G7</accession>
<dbReference type="SMART" id="SM00034">
    <property type="entry name" value="CLECT"/>
    <property type="match status" value="1"/>
</dbReference>
<dbReference type="Gene3D" id="3.10.100.10">
    <property type="entry name" value="Mannose-Binding Protein A, subunit A"/>
    <property type="match status" value="1"/>
</dbReference>
<sequence length="199" mass="23394">LISNGFTSVDYVARKDVLRVHDHSSIQTCSRSQELQCEKKVFRGLISRMPVMTSQIIISVLILTKVIVWEQSPCSPWIWNVETEKCYRKFCDKKTAEEAEKSCQKLNGHMVTICSEEENTFVAGLGLHSVPEDNILKWMWIGIKRDSSRKNWIWMSGSKCKYRHWEAREPNDLYGVEDYAHFWTANPTYHRDWADNWDE</sequence>
<dbReference type="PROSITE" id="PS50041">
    <property type="entry name" value="C_TYPE_LECTIN_2"/>
    <property type="match status" value="1"/>
</dbReference>
<dbReference type="InterPro" id="IPR016187">
    <property type="entry name" value="CTDL_fold"/>
</dbReference>
<dbReference type="Pfam" id="PF00059">
    <property type="entry name" value="Lectin_C"/>
    <property type="match status" value="1"/>
</dbReference>
<protein>
    <submittedName>
        <fullName evidence="2">C-type lectin domain-containing protein</fullName>
    </submittedName>
</protein>
<proteinExistence type="predicted"/>
<organism evidence="2">
    <name type="scientific">Haemonchus placei</name>
    <name type="common">Barber's pole worm</name>
    <dbReference type="NCBI Taxonomy" id="6290"/>
    <lineage>
        <taxon>Eukaryota</taxon>
        <taxon>Metazoa</taxon>
        <taxon>Ecdysozoa</taxon>
        <taxon>Nematoda</taxon>
        <taxon>Chromadorea</taxon>
        <taxon>Rhabditida</taxon>
        <taxon>Rhabditina</taxon>
        <taxon>Rhabditomorpha</taxon>
        <taxon>Strongyloidea</taxon>
        <taxon>Trichostrongylidae</taxon>
        <taxon>Haemonchus</taxon>
    </lineage>
</organism>
<dbReference type="AlphaFoldDB" id="A0A0N4X5G7"/>
<dbReference type="PANTHER" id="PTHR22803">
    <property type="entry name" value="MANNOSE, PHOSPHOLIPASE, LECTIN RECEPTOR RELATED"/>
    <property type="match status" value="1"/>
</dbReference>
<dbReference type="InterPro" id="IPR016186">
    <property type="entry name" value="C-type_lectin-like/link_sf"/>
</dbReference>
<dbReference type="InterPro" id="IPR001304">
    <property type="entry name" value="C-type_lectin-like"/>
</dbReference>
<dbReference type="InterPro" id="IPR050111">
    <property type="entry name" value="C-type_lectin/snaclec_domain"/>
</dbReference>
<reference evidence="2" key="1">
    <citation type="submission" date="2017-02" db="UniProtKB">
        <authorList>
            <consortium name="WormBaseParasite"/>
        </authorList>
    </citation>
    <scope>IDENTIFICATION</scope>
</reference>
<feature type="domain" description="C-type lectin" evidence="1">
    <location>
        <begin position="82"/>
        <end position="195"/>
    </location>
</feature>
<dbReference type="WBParaSite" id="HPLM_0001960901-mRNA-1">
    <property type="protein sequence ID" value="HPLM_0001960901-mRNA-1"/>
    <property type="gene ID" value="HPLM_0001960901"/>
</dbReference>
<evidence type="ECO:0000313" key="2">
    <source>
        <dbReference type="WBParaSite" id="HPLM_0001960901-mRNA-1"/>
    </source>
</evidence>
<dbReference type="SUPFAM" id="SSF56436">
    <property type="entry name" value="C-type lectin-like"/>
    <property type="match status" value="1"/>
</dbReference>
<dbReference type="OMA" id="IWMSGSK"/>